<dbReference type="PANTHER" id="PTHR13710:SF105">
    <property type="entry name" value="ATP-DEPENDENT DNA HELICASE Q1"/>
    <property type="match status" value="1"/>
</dbReference>
<feature type="domain" description="Helicase C-terminal" evidence="10">
    <location>
        <begin position="269"/>
        <end position="432"/>
    </location>
</feature>
<keyword evidence="5" id="KW-0413">Isomerase</keyword>
<dbReference type="GO" id="GO:0009378">
    <property type="term" value="F:four-way junction helicase activity"/>
    <property type="evidence" value="ECO:0000318"/>
    <property type="project" value="GO_Central"/>
</dbReference>
<dbReference type="PROSITE" id="PS51194">
    <property type="entry name" value="HELICASE_CTER"/>
    <property type="match status" value="1"/>
</dbReference>
<feature type="compositionally biased region" description="Basic and acidic residues" evidence="8">
    <location>
        <begin position="711"/>
        <end position="733"/>
    </location>
</feature>
<dbReference type="InterPro" id="IPR027417">
    <property type="entry name" value="P-loop_NTPase"/>
</dbReference>
<evidence type="ECO:0000313" key="11">
    <source>
        <dbReference type="EMBL" id="EFP89701.2"/>
    </source>
</evidence>
<dbReference type="InterPro" id="IPR001650">
    <property type="entry name" value="Helicase_C-like"/>
</dbReference>
<evidence type="ECO:0000256" key="1">
    <source>
        <dbReference type="ARBA" id="ARBA00005446"/>
    </source>
</evidence>
<keyword evidence="3" id="KW-0067">ATP-binding</keyword>
<dbReference type="AlphaFoldDB" id="E3KZH6"/>
<dbReference type="GO" id="GO:0005737">
    <property type="term" value="C:cytoplasm"/>
    <property type="evidence" value="ECO:0000318"/>
    <property type="project" value="GO_Central"/>
</dbReference>
<evidence type="ECO:0000256" key="8">
    <source>
        <dbReference type="SAM" id="MobiDB-lite"/>
    </source>
</evidence>
<dbReference type="Proteomes" id="UP000008783">
    <property type="component" value="Unassembled WGS sequence"/>
</dbReference>
<dbReference type="SUPFAM" id="SSF52540">
    <property type="entry name" value="P-loop containing nucleoside triphosphate hydrolases"/>
    <property type="match status" value="1"/>
</dbReference>
<dbReference type="InParanoid" id="E3KZH6"/>
<evidence type="ECO:0000256" key="5">
    <source>
        <dbReference type="ARBA" id="ARBA00023235"/>
    </source>
</evidence>
<comment type="catalytic activity">
    <reaction evidence="6">
        <text>Couples ATP hydrolysis with the unwinding of duplex DNA by translocating in the 3'-5' direction.</text>
        <dbReference type="EC" id="5.6.2.4"/>
    </reaction>
</comment>
<dbReference type="GO" id="GO:0003677">
    <property type="term" value="F:DNA binding"/>
    <property type="evidence" value="ECO:0007669"/>
    <property type="project" value="UniProtKB-KW"/>
</dbReference>
<dbReference type="EMBL" id="DS178325">
    <property type="protein sequence ID" value="EFP89701.2"/>
    <property type="molecule type" value="Genomic_DNA"/>
</dbReference>
<comment type="similarity">
    <text evidence="1">Belongs to the helicase family. RecQ subfamily.</text>
</comment>
<dbReference type="VEuPathDB" id="FungiDB:PGTG_15357"/>
<dbReference type="GO" id="GO:0005694">
    <property type="term" value="C:chromosome"/>
    <property type="evidence" value="ECO:0000318"/>
    <property type="project" value="GO_Central"/>
</dbReference>
<dbReference type="Pfam" id="PF00271">
    <property type="entry name" value="Helicase_C"/>
    <property type="match status" value="1"/>
</dbReference>
<gene>
    <name evidence="11" type="ORF">PGTG_15357</name>
</gene>
<evidence type="ECO:0000259" key="10">
    <source>
        <dbReference type="PROSITE" id="PS51194"/>
    </source>
</evidence>
<proteinExistence type="inferred from homology"/>
<sequence length="893" mass="99187">MALLEIGPVKPKRNKLPEDLGKMDEATLLEHITTTSVRLYQDQPKSLQVEAVSSLVQGKHTFVRAGTGFGKTRISEMYFGLFDKKVVVLVLVPLDSLGDDQVREKKLVNISAINLNKMTLNRASIQKIKQGKFSFVYLSPEVFLNSSLFTELFFSEEFQAVLALIVVDEAHMVYLWGLVASKQSKTLIIFARLEDQAIFRPAYGHIGTRLMATDNVPLLLLSATCRPEAVSAITTSLMLQPTELTMVDGELTRPEIRFIRIYMDSTLSSCDDLLRIFAPQSTTRAEDAVPMIIYSGTRNRTFQVMKVVNEARETKRHEYDPKDGFIRRYHAVTGDQDKEGTIGDFGKGSVPVISATMALGLGQNLKRVRCVIHMGRGDPAAIVQMVGRCGRDGNVGLGILFMEPTRKNGRNSISDFVDQTHQDDDARMDALAVTKCCLRIALTLDNKAGYIPLSDEDPKAMVERARENRLGFAKCKCSNCLPAEADALINVIQQANVANFDALLNDPYSLEKDPRIVTKTRKRKMATPKGTCSYPQSLVNDLVEHLLHQFDVFYYNHLGPHAEFPADVFFGEVQARSIVGSIDQVISAMDEDLAVIEKLIGGQCFSGQLAAIRLSIKDWMEGDCYLLHLGQADRLDRFIEEEGIRVRQAMAEELARLQGLAEAKRAADKTHKAAFKAAEKARVAQEKADRRLAVAEDKAWEKQLMAAEKQAEKTRLAEEKRAAKTRATRDRAAARKAKKDGMGQANNELGPQGPGLVQEAHGPALGLGTGDCIPMVTNSNQGETRLDLRHSKRAQGDETNKIDEEEKLRVFANRRANADAKREFDSTMKANGIRRRRQDVKMKLLGAQAKREKRGQLHTAKVLRTGQLNAEIDSMRTDLLRGGALPDQSSSGS</sequence>
<reference key="1">
    <citation type="submission" date="2007-01" db="EMBL/GenBank/DDBJ databases">
        <title>The Genome Sequence of Puccinia graminis f. sp. tritici Strain CRL 75-36-700-3.</title>
        <authorList>
            <consortium name="The Broad Institute Genome Sequencing Platform"/>
            <person name="Birren B."/>
            <person name="Lander E."/>
            <person name="Galagan J."/>
            <person name="Nusbaum C."/>
            <person name="Devon K."/>
            <person name="Cuomo C."/>
            <person name="Jaffe D."/>
            <person name="Butler J."/>
            <person name="Alvarez P."/>
            <person name="Gnerre S."/>
            <person name="Grabherr M."/>
            <person name="Mauceli E."/>
            <person name="Brockman W."/>
            <person name="Young S."/>
            <person name="LaButti K."/>
            <person name="Sykes S."/>
            <person name="DeCaprio D."/>
            <person name="Crawford M."/>
            <person name="Koehrsen M."/>
            <person name="Engels R."/>
            <person name="Montgomery P."/>
            <person name="Pearson M."/>
            <person name="Howarth C."/>
            <person name="Larson L."/>
            <person name="White J."/>
            <person name="Zeng Q."/>
            <person name="Kodira C."/>
            <person name="Yandava C."/>
            <person name="Alvarado L."/>
            <person name="O'Leary S."/>
            <person name="Szabo L."/>
            <person name="Dean R."/>
            <person name="Schein J."/>
        </authorList>
    </citation>
    <scope>NUCLEOTIDE SEQUENCE</scope>
    <source>
        <strain>CRL 75-36-700-3</strain>
    </source>
</reference>
<dbReference type="GO" id="GO:0005524">
    <property type="term" value="F:ATP binding"/>
    <property type="evidence" value="ECO:0007669"/>
    <property type="project" value="UniProtKB-KW"/>
</dbReference>
<dbReference type="Pfam" id="PF00270">
    <property type="entry name" value="DEAD"/>
    <property type="match status" value="1"/>
</dbReference>
<keyword evidence="12" id="KW-1185">Reference proteome</keyword>
<dbReference type="GO" id="GO:0043138">
    <property type="term" value="F:3'-5' DNA helicase activity"/>
    <property type="evidence" value="ECO:0000318"/>
    <property type="project" value="GO_Central"/>
</dbReference>
<feature type="region of interest" description="Disordered" evidence="8">
    <location>
        <begin position="711"/>
        <end position="763"/>
    </location>
</feature>
<evidence type="ECO:0000256" key="4">
    <source>
        <dbReference type="ARBA" id="ARBA00023125"/>
    </source>
</evidence>
<dbReference type="InterPro" id="IPR011545">
    <property type="entry name" value="DEAD/DEAH_box_helicase_dom"/>
</dbReference>
<reference evidence="12" key="2">
    <citation type="journal article" date="2011" name="Proc. Natl. Acad. Sci. U.S.A.">
        <title>Obligate biotrophy features unraveled by the genomic analysis of rust fungi.</title>
        <authorList>
            <person name="Duplessis S."/>
            <person name="Cuomo C.A."/>
            <person name="Lin Y.-C."/>
            <person name="Aerts A."/>
            <person name="Tisserant E."/>
            <person name="Veneault-Fourrey C."/>
            <person name="Joly D.L."/>
            <person name="Hacquard S."/>
            <person name="Amselem J."/>
            <person name="Cantarel B.L."/>
            <person name="Chiu R."/>
            <person name="Coutinho P.M."/>
            <person name="Feau N."/>
            <person name="Field M."/>
            <person name="Frey P."/>
            <person name="Gelhaye E."/>
            <person name="Goldberg J."/>
            <person name="Grabherr M.G."/>
            <person name="Kodira C.D."/>
            <person name="Kohler A."/>
            <person name="Kuees U."/>
            <person name="Lindquist E.A."/>
            <person name="Lucas S.M."/>
            <person name="Mago R."/>
            <person name="Mauceli E."/>
            <person name="Morin E."/>
            <person name="Murat C."/>
            <person name="Pangilinan J.L."/>
            <person name="Park R."/>
            <person name="Pearson M."/>
            <person name="Quesneville H."/>
            <person name="Rouhier N."/>
            <person name="Sakthikumar S."/>
            <person name="Salamov A.A."/>
            <person name="Schmutz J."/>
            <person name="Selles B."/>
            <person name="Shapiro H."/>
            <person name="Tanguay P."/>
            <person name="Tuskan G.A."/>
            <person name="Henrissat B."/>
            <person name="Van de Peer Y."/>
            <person name="Rouze P."/>
            <person name="Ellis J.G."/>
            <person name="Dodds P.N."/>
            <person name="Schein J.E."/>
            <person name="Zhong S."/>
            <person name="Hamelin R.C."/>
            <person name="Grigoriev I.V."/>
            <person name="Szabo L.J."/>
            <person name="Martin F."/>
        </authorList>
    </citation>
    <scope>NUCLEOTIDE SEQUENCE [LARGE SCALE GENOMIC DNA]</scope>
    <source>
        <strain evidence="12">CRL 75-36-700-3 / race SCCL</strain>
    </source>
</reference>
<dbReference type="SMART" id="SM00490">
    <property type="entry name" value="HELICc"/>
    <property type="match status" value="1"/>
</dbReference>
<feature type="domain" description="Helicase ATP-binding" evidence="9">
    <location>
        <begin position="52"/>
        <end position="243"/>
    </location>
</feature>
<evidence type="ECO:0000256" key="6">
    <source>
        <dbReference type="ARBA" id="ARBA00034617"/>
    </source>
</evidence>
<dbReference type="KEGG" id="pgr:PGTG_15357"/>
<dbReference type="SMART" id="SM00487">
    <property type="entry name" value="DEXDc"/>
    <property type="match status" value="1"/>
</dbReference>
<protein>
    <recommendedName>
        <fullName evidence="7">DNA 3'-5' helicase</fullName>
        <ecNumber evidence="7">5.6.2.4</ecNumber>
    </recommendedName>
</protein>
<dbReference type="RefSeq" id="XP_003334120.2">
    <property type="nucleotide sequence ID" value="XM_003334072.2"/>
</dbReference>
<dbReference type="EC" id="5.6.2.4" evidence="7"/>
<dbReference type="PANTHER" id="PTHR13710">
    <property type="entry name" value="DNA HELICASE RECQ FAMILY MEMBER"/>
    <property type="match status" value="1"/>
</dbReference>
<evidence type="ECO:0000256" key="3">
    <source>
        <dbReference type="ARBA" id="ARBA00022840"/>
    </source>
</evidence>
<dbReference type="HOGENOM" id="CLU_011478_1_0_1"/>
<dbReference type="GO" id="GO:0000724">
    <property type="term" value="P:double-strand break repair via homologous recombination"/>
    <property type="evidence" value="ECO:0000318"/>
    <property type="project" value="GO_Central"/>
</dbReference>
<keyword evidence="2" id="KW-0547">Nucleotide-binding</keyword>
<dbReference type="InterPro" id="IPR014001">
    <property type="entry name" value="Helicase_ATP-bd"/>
</dbReference>
<dbReference type="PROSITE" id="PS51192">
    <property type="entry name" value="HELICASE_ATP_BIND_1"/>
    <property type="match status" value="1"/>
</dbReference>
<organism evidence="11 12">
    <name type="scientific">Puccinia graminis f. sp. tritici (strain CRL 75-36-700-3 / race SCCL)</name>
    <name type="common">Black stem rust fungus</name>
    <dbReference type="NCBI Taxonomy" id="418459"/>
    <lineage>
        <taxon>Eukaryota</taxon>
        <taxon>Fungi</taxon>
        <taxon>Dikarya</taxon>
        <taxon>Basidiomycota</taxon>
        <taxon>Pucciniomycotina</taxon>
        <taxon>Pucciniomycetes</taxon>
        <taxon>Pucciniales</taxon>
        <taxon>Pucciniaceae</taxon>
        <taxon>Puccinia</taxon>
    </lineage>
</organism>
<dbReference type="GO" id="GO:0006260">
    <property type="term" value="P:DNA replication"/>
    <property type="evidence" value="ECO:0000318"/>
    <property type="project" value="GO_Central"/>
</dbReference>
<evidence type="ECO:0000256" key="7">
    <source>
        <dbReference type="ARBA" id="ARBA00034808"/>
    </source>
</evidence>
<dbReference type="GeneID" id="10545268"/>
<name>E3KZH6_PUCGT</name>
<dbReference type="OrthoDB" id="10261556at2759"/>
<evidence type="ECO:0000256" key="2">
    <source>
        <dbReference type="ARBA" id="ARBA00022741"/>
    </source>
</evidence>
<evidence type="ECO:0000313" key="12">
    <source>
        <dbReference type="Proteomes" id="UP000008783"/>
    </source>
</evidence>
<dbReference type="Gene3D" id="3.40.50.300">
    <property type="entry name" value="P-loop containing nucleotide triphosphate hydrolases"/>
    <property type="match status" value="2"/>
</dbReference>
<accession>E3KZH6</accession>
<evidence type="ECO:0000259" key="9">
    <source>
        <dbReference type="PROSITE" id="PS51192"/>
    </source>
</evidence>
<keyword evidence="4" id="KW-0238">DNA-binding</keyword>
<dbReference type="STRING" id="418459.E3KZH6"/>